<feature type="transmembrane region" description="Helical" evidence="1">
    <location>
        <begin position="182"/>
        <end position="203"/>
    </location>
</feature>
<dbReference type="Pfam" id="PF02447">
    <property type="entry name" value="GntP_permease"/>
    <property type="match status" value="1"/>
</dbReference>
<feature type="transmembrane region" description="Helical" evidence="1">
    <location>
        <begin position="415"/>
        <end position="437"/>
    </location>
</feature>
<gene>
    <name evidence="2" type="ORF">ACFODW_15340</name>
</gene>
<dbReference type="EMBL" id="JBHRRZ010000038">
    <property type="protein sequence ID" value="MFC2949695.1"/>
    <property type="molecule type" value="Genomic_DNA"/>
</dbReference>
<feature type="transmembrane region" description="Helical" evidence="1">
    <location>
        <begin position="141"/>
        <end position="162"/>
    </location>
</feature>
<dbReference type="PANTHER" id="PTHR30354:SF7">
    <property type="entry name" value="BLL7963 PROTEIN"/>
    <property type="match status" value="1"/>
</dbReference>
<evidence type="ECO:0000256" key="1">
    <source>
        <dbReference type="SAM" id="Phobius"/>
    </source>
</evidence>
<evidence type="ECO:0000313" key="2">
    <source>
        <dbReference type="EMBL" id="MFC2949695.1"/>
    </source>
</evidence>
<feature type="transmembrane region" description="Helical" evidence="1">
    <location>
        <begin position="52"/>
        <end position="74"/>
    </location>
</feature>
<keyword evidence="1" id="KW-1133">Transmembrane helix</keyword>
<keyword evidence="1" id="KW-0812">Transmembrane</keyword>
<keyword evidence="3" id="KW-1185">Reference proteome</keyword>
<dbReference type="Proteomes" id="UP001595387">
    <property type="component" value="Unassembled WGS sequence"/>
</dbReference>
<proteinExistence type="predicted"/>
<feature type="transmembrane region" description="Helical" evidence="1">
    <location>
        <begin position="266"/>
        <end position="283"/>
    </location>
</feature>
<name>A0ABV7A9Z2_9BACI</name>
<keyword evidence="1" id="KW-0472">Membrane</keyword>
<organism evidence="2 3">
    <name type="scientific">Virgibacillus sediminis</name>
    <dbReference type="NCBI Taxonomy" id="202260"/>
    <lineage>
        <taxon>Bacteria</taxon>
        <taxon>Bacillati</taxon>
        <taxon>Bacillota</taxon>
        <taxon>Bacilli</taxon>
        <taxon>Bacillales</taxon>
        <taxon>Bacillaceae</taxon>
        <taxon>Virgibacillus</taxon>
    </lineage>
</organism>
<dbReference type="PANTHER" id="PTHR30354">
    <property type="entry name" value="GNT FAMILY GLUCONATE TRANSPORTER"/>
    <property type="match status" value="1"/>
</dbReference>
<feature type="transmembrane region" description="Helical" evidence="1">
    <location>
        <begin position="243"/>
        <end position="260"/>
    </location>
</feature>
<feature type="transmembrane region" description="Helical" evidence="1">
    <location>
        <begin position="12"/>
        <end position="40"/>
    </location>
</feature>
<sequence length="438" mass="47370">MEFYSVAVITFSLALLMFLALKGISIIIIAPIASLVVIFLTQMPLLETLEETYMGGFINFAKNFYLIFLFAALFGKFMDDSGAARVIAEGILKTIGRKSKLRVLIAIVAICAILTYGGINVYVVIFAVLPIAKPLFKEMDIPWHLFMAAFFFGSATFTMTMLPGTPSIQNIIPTEYFGTTVSAAPLTGTVAAATLIILNFYYLKHVLKKSENRGESYHSMKNLEAATDEEEEKSYQLKKKPRFFVSLIPPVFLLVVLNFFQVEVLYALMLSVLLCMAVFWPYIEKKIRTINMGATNTVLPIVNTSADVGYGAVIAASTGFSVLSQALTNIPGSPLFSLYLSTSMLAGITGSASGGLGIAMEALSATYLELDINPEVLHRIAVIGSSGFDALPHNGGVITFLAVAGLTHKDAYKHIFATGIIAPTAAAIPAILTAILIY</sequence>
<feature type="transmembrane region" description="Helical" evidence="1">
    <location>
        <begin position="103"/>
        <end position="129"/>
    </location>
</feature>
<protein>
    <submittedName>
        <fullName evidence="2">GntP family permease</fullName>
    </submittedName>
</protein>
<reference evidence="3" key="1">
    <citation type="journal article" date="2019" name="Int. J. Syst. Evol. Microbiol.">
        <title>The Global Catalogue of Microorganisms (GCM) 10K type strain sequencing project: providing services to taxonomists for standard genome sequencing and annotation.</title>
        <authorList>
            <consortium name="The Broad Institute Genomics Platform"/>
            <consortium name="The Broad Institute Genome Sequencing Center for Infectious Disease"/>
            <person name="Wu L."/>
            <person name="Ma J."/>
        </authorList>
    </citation>
    <scope>NUCLEOTIDE SEQUENCE [LARGE SCALE GENOMIC DNA]</scope>
    <source>
        <strain evidence="3">KCTC 13193</strain>
    </source>
</reference>
<dbReference type="RefSeq" id="WP_390307666.1">
    <property type="nucleotide sequence ID" value="NZ_JBHRRZ010000038.1"/>
</dbReference>
<comment type="caution">
    <text evidence="2">The sequence shown here is derived from an EMBL/GenBank/DDBJ whole genome shotgun (WGS) entry which is preliminary data.</text>
</comment>
<dbReference type="InterPro" id="IPR003474">
    <property type="entry name" value="Glcn_transporter"/>
</dbReference>
<accession>A0ABV7A9Z2</accession>
<evidence type="ECO:0000313" key="3">
    <source>
        <dbReference type="Proteomes" id="UP001595387"/>
    </source>
</evidence>